<evidence type="ECO:0000256" key="1">
    <source>
        <dbReference type="SAM" id="Coils"/>
    </source>
</evidence>
<dbReference type="OrthoDB" id="777875at2759"/>
<dbReference type="PANTHER" id="PTHR31071:SF39">
    <property type="entry name" value="PROTEIN BRANCHLESS TRICHOME"/>
    <property type="match status" value="1"/>
</dbReference>
<name>A0A5A7Q3W3_STRAF</name>
<sequence length="282" mass="33023">MEDMMMVMMKMRSHENSLSNPHHPNYNNNDIMNIPITSRGTPTWKLYENPFYNHPTPQHHLQIQPNQDPDQIHLLHLPLSAAKIATSFWDLTFINPLLMESRLESECKARKKMESLNKRLRRELKEERKAREALQRTCQELAKQISHNTAETNAMKKEIEEERKMLRMAEVIREERVQMKLVDAKILLEEKLSELEMAKIVSMGKEVMDNRDCNEKVIVCRSNPHIKRGVKGFVEFPRIVRAVGCKSRKHMGMSRLECHKAHLKQKESVMFHGINHGELSVS</sequence>
<keyword evidence="3" id="KW-1185">Reference proteome</keyword>
<gene>
    <name evidence="2" type="ORF">STAS_16192</name>
</gene>
<protein>
    <submittedName>
        <fullName evidence="2">Branchless trichome</fullName>
    </submittedName>
</protein>
<feature type="coiled-coil region" evidence="1">
    <location>
        <begin position="103"/>
        <end position="151"/>
    </location>
</feature>
<dbReference type="AlphaFoldDB" id="A0A5A7Q3W3"/>
<dbReference type="InterPro" id="IPR043424">
    <property type="entry name" value="BLT-like"/>
</dbReference>
<proteinExistence type="predicted"/>
<dbReference type="PANTHER" id="PTHR31071">
    <property type="entry name" value="GB|AAF24581.1"/>
    <property type="match status" value="1"/>
</dbReference>
<dbReference type="Proteomes" id="UP000325081">
    <property type="component" value="Unassembled WGS sequence"/>
</dbReference>
<dbReference type="EMBL" id="BKCP01005705">
    <property type="protein sequence ID" value="GER39568.1"/>
    <property type="molecule type" value="Genomic_DNA"/>
</dbReference>
<evidence type="ECO:0000313" key="3">
    <source>
        <dbReference type="Proteomes" id="UP000325081"/>
    </source>
</evidence>
<keyword evidence="1" id="KW-0175">Coiled coil</keyword>
<evidence type="ECO:0000313" key="2">
    <source>
        <dbReference type="EMBL" id="GER39568.1"/>
    </source>
</evidence>
<comment type="caution">
    <text evidence="2">The sequence shown here is derived from an EMBL/GenBank/DDBJ whole genome shotgun (WGS) entry which is preliminary data.</text>
</comment>
<reference evidence="3" key="1">
    <citation type="journal article" date="2019" name="Curr. Biol.">
        <title>Genome Sequence of Striga asiatica Provides Insight into the Evolution of Plant Parasitism.</title>
        <authorList>
            <person name="Yoshida S."/>
            <person name="Kim S."/>
            <person name="Wafula E.K."/>
            <person name="Tanskanen J."/>
            <person name="Kim Y.M."/>
            <person name="Honaas L."/>
            <person name="Yang Z."/>
            <person name="Spallek T."/>
            <person name="Conn C.E."/>
            <person name="Ichihashi Y."/>
            <person name="Cheong K."/>
            <person name="Cui S."/>
            <person name="Der J.P."/>
            <person name="Gundlach H."/>
            <person name="Jiao Y."/>
            <person name="Hori C."/>
            <person name="Ishida J.K."/>
            <person name="Kasahara H."/>
            <person name="Kiba T."/>
            <person name="Kim M.S."/>
            <person name="Koo N."/>
            <person name="Laohavisit A."/>
            <person name="Lee Y.H."/>
            <person name="Lumba S."/>
            <person name="McCourt P."/>
            <person name="Mortimer J.C."/>
            <person name="Mutuku J.M."/>
            <person name="Nomura T."/>
            <person name="Sasaki-Sekimoto Y."/>
            <person name="Seto Y."/>
            <person name="Wang Y."/>
            <person name="Wakatake T."/>
            <person name="Sakakibara H."/>
            <person name="Demura T."/>
            <person name="Yamaguchi S."/>
            <person name="Yoneyama K."/>
            <person name="Manabe R.I."/>
            <person name="Nelson D.C."/>
            <person name="Schulman A.H."/>
            <person name="Timko M.P."/>
            <person name="dePamphilis C.W."/>
            <person name="Choi D."/>
            <person name="Shirasu K."/>
        </authorList>
    </citation>
    <scope>NUCLEOTIDE SEQUENCE [LARGE SCALE GENOMIC DNA]</scope>
    <source>
        <strain evidence="3">cv. UVA1</strain>
    </source>
</reference>
<accession>A0A5A7Q3W3</accession>
<organism evidence="2 3">
    <name type="scientific">Striga asiatica</name>
    <name type="common">Asiatic witchweed</name>
    <name type="synonym">Buchnera asiatica</name>
    <dbReference type="NCBI Taxonomy" id="4170"/>
    <lineage>
        <taxon>Eukaryota</taxon>
        <taxon>Viridiplantae</taxon>
        <taxon>Streptophyta</taxon>
        <taxon>Embryophyta</taxon>
        <taxon>Tracheophyta</taxon>
        <taxon>Spermatophyta</taxon>
        <taxon>Magnoliopsida</taxon>
        <taxon>eudicotyledons</taxon>
        <taxon>Gunneridae</taxon>
        <taxon>Pentapetalae</taxon>
        <taxon>asterids</taxon>
        <taxon>lamiids</taxon>
        <taxon>Lamiales</taxon>
        <taxon>Orobanchaceae</taxon>
        <taxon>Buchnereae</taxon>
        <taxon>Striga</taxon>
    </lineage>
</organism>